<comment type="caution">
    <text evidence="12">The sequence shown here is derived from an EMBL/GenBank/DDBJ whole genome shotgun (WGS) entry which is preliminary data.</text>
</comment>
<comment type="similarity">
    <text evidence="9">Belongs to the MICU1 family. MICU1 subfamily.</text>
</comment>
<dbReference type="PANTHER" id="PTHR12294:SF1">
    <property type="entry name" value="CALCIUM UPTAKE PROTEIN 1, MITOCHONDRIAL"/>
    <property type="match status" value="1"/>
</dbReference>
<sequence length="59" mass="6776">LISFQEFLAFESVLCAPDALFIVAFQLFDKTGTGNISFENVRDIFSQTTVHHHIPFNWD</sequence>
<dbReference type="InterPro" id="IPR002048">
    <property type="entry name" value="EF_hand_dom"/>
</dbReference>
<keyword evidence="6" id="KW-0809">Transit peptide</keyword>
<evidence type="ECO:0000313" key="12">
    <source>
        <dbReference type="EMBL" id="MEQ2182414.1"/>
    </source>
</evidence>
<comment type="subcellular location">
    <subcellularLocation>
        <location evidence="1">Mitochondrion inner membrane</location>
    </subcellularLocation>
    <subcellularLocation>
        <location evidence="2">Mitochondrion intermembrane space</location>
    </subcellularLocation>
</comment>
<evidence type="ECO:0000256" key="2">
    <source>
        <dbReference type="ARBA" id="ARBA00004569"/>
    </source>
</evidence>
<evidence type="ECO:0000256" key="6">
    <source>
        <dbReference type="ARBA" id="ARBA00022946"/>
    </source>
</evidence>
<protein>
    <recommendedName>
        <fullName evidence="10">Calcium uptake protein 1, mitochondrial</fullName>
    </recommendedName>
</protein>
<keyword evidence="4" id="KW-0677">Repeat</keyword>
<reference evidence="12 13" key="1">
    <citation type="submission" date="2021-06" db="EMBL/GenBank/DDBJ databases">
        <authorList>
            <person name="Palmer J.M."/>
        </authorList>
    </citation>
    <scope>NUCLEOTIDE SEQUENCE [LARGE SCALE GENOMIC DNA]</scope>
    <source>
        <strain evidence="12 13">GA_2019</strain>
        <tissue evidence="12">Muscle</tissue>
    </source>
</reference>
<evidence type="ECO:0000256" key="4">
    <source>
        <dbReference type="ARBA" id="ARBA00022737"/>
    </source>
</evidence>
<accession>A0ABV0PFZ6</accession>
<gene>
    <name evidence="12" type="ORF">GOODEAATRI_022038</name>
</gene>
<dbReference type="InterPro" id="IPR011992">
    <property type="entry name" value="EF-hand-dom_pair"/>
</dbReference>
<evidence type="ECO:0000256" key="7">
    <source>
        <dbReference type="ARBA" id="ARBA00023128"/>
    </source>
</evidence>
<name>A0ABV0PFZ6_9TELE</name>
<evidence type="ECO:0000259" key="11">
    <source>
        <dbReference type="PROSITE" id="PS50222"/>
    </source>
</evidence>
<evidence type="ECO:0000256" key="9">
    <source>
        <dbReference type="ARBA" id="ARBA00038333"/>
    </source>
</evidence>
<feature type="non-terminal residue" evidence="12">
    <location>
        <position position="59"/>
    </location>
</feature>
<dbReference type="InterPro" id="IPR039800">
    <property type="entry name" value="MICU1/2/3"/>
</dbReference>
<keyword evidence="13" id="KW-1185">Reference proteome</keyword>
<dbReference type="EMBL" id="JAHRIO010072177">
    <property type="protein sequence ID" value="MEQ2182414.1"/>
    <property type="molecule type" value="Genomic_DNA"/>
</dbReference>
<evidence type="ECO:0000313" key="13">
    <source>
        <dbReference type="Proteomes" id="UP001476798"/>
    </source>
</evidence>
<organism evidence="12 13">
    <name type="scientific">Goodea atripinnis</name>
    <dbReference type="NCBI Taxonomy" id="208336"/>
    <lineage>
        <taxon>Eukaryota</taxon>
        <taxon>Metazoa</taxon>
        <taxon>Chordata</taxon>
        <taxon>Craniata</taxon>
        <taxon>Vertebrata</taxon>
        <taxon>Euteleostomi</taxon>
        <taxon>Actinopterygii</taxon>
        <taxon>Neopterygii</taxon>
        <taxon>Teleostei</taxon>
        <taxon>Neoteleostei</taxon>
        <taxon>Acanthomorphata</taxon>
        <taxon>Ovalentaria</taxon>
        <taxon>Atherinomorphae</taxon>
        <taxon>Cyprinodontiformes</taxon>
        <taxon>Goodeidae</taxon>
        <taxon>Goodea</taxon>
    </lineage>
</organism>
<dbReference type="Proteomes" id="UP001476798">
    <property type="component" value="Unassembled WGS sequence"/>
</dbReference>
<proteinExistence type="inferred from homology"/>
<dbReference type="SUPFAM" id="SSF47473">
    <property type="entry name" value="EF-hand"/>
    <property type="match status" value="1"/>
</dbReference>
<dbReference type="PROSITE" id="PS50222">
    <property type="entry name" value="EF_HAND_2"/>
    <property type="match status" value="1"/>
</dbReference>
<keyword evidence="7" id="KW-0496">Mitochondrion</keyword>
<dbReference type="PANTHER" id="PTHR12294">
    <property type="entry name" value="EF HAND DOMAIN FAMILY A1,A2-RELATED"/>
    <property type="match status" value="1"/>
</dbReference>
<keyword evidence="8" id="KW-0472">Membrane</keyword>
<feature type="domain" description="EF-hand" evidence="11">
    <location>
        <begin position="16"/>
        <end position="51"/>
    </location>
</feature>
<evidence type="ECO:0000256" key="8">
    <source>
        <dbReference type="ARBA" id="ARBA00023136"/>
    </source>
</evidence>
<evidence type="ECO:0000256" key="10">
    <source>
        <dbReference type="ARBA" id="ARBA00040181"/>
    </source>
</evidence>
<keyword evidence="3" id="KW-0479">Metal-binding</keyword>
<dbReference type="Gene3D" id="1.10.238.10">
    <property type="entry name" value="EF-hand"/>
    <property type="match status" value="1"/>
</dbReference>
<feature type="non-terminal residue" evidence="12">
    <location>
        <position position="1"/>
    </location>
</feature>
<evidence type="ECO:0000256" key="5">
    <source>
        <dbReference type="ARBA" id="ARBA00022792"/>
    </source>
</evidence>
<evidence type="ECO:0000256" key="1">
    <source>
        <dbReference type="ARBA" id="ARBA00004273"/>
    </source>
</evidence>
<keyword evidence="5" id="KW-0999">Mitochondrion inner membrane</keyword>
<evidence type="ECO:0000256" key="3">
    <source>
        <dbReference type="ARBA" id="ARBA00022723"/>
    </source>
</evidence>